<feature type="region of interest" description="Disordered" evidence="1">
    <location>
        <begin position="156"/>
        <end position="270"/>
    </location>
</feature>
<feature type="compositionally biased region" description="Pro residues" evidence="1">
    <location>
        <begin position="186"/>
        <end position="202"/>
    </location>
</feature>
<dbReference type="EMBL" id="CH476619">
    <property type="protein sequence ID" value="EEP82404.1"/>
    <property type="molecule type" value="Genomic_DNA"/>
</dbReference>
<name>C4JYL8_UNCRE</name>
<feature type="region of interest" description="Disordered" evidence="1">
    <location>
        <begin position="76"/>
        <end position="140"/>
    </location>
</feature>
<feature type="compositionally biased region" description="Polar residues" evidence="1">
    <location>
        <begin position="21"/>
        <end position="52"/>
    </location>
</feature>
<organism evidence="2 3">
    <name type="scientific">Uncinocarpus reesii (strain UAMH 1704)</name>
    <dbReference type="NCBI Taxonomy" id="336963"/>
    <lineage>
        <taxon>Eukaryota</taxon>
        <taxon>Fungi</taxon>
        <taxon>Dikarya</taxon>
        <taxon>Ascomycota</taxon>
        <taxon>Pezizomycotina</taxon>
        <taxon>Eurotiomycetes</taxon>
        <taxon>Eurotiomycetidae</taxon>
        <taxon>Onygenales</taxon>
        <taxon>Onygenaceae</taxon>
        <taxon>Uncinocarpus</taxon>
    </lineage>
</organism>
<feature type="region of interest" description="Disordered" evidence="1">
    <location>
        <begin position="304"/>
        <end position="324"/>
    </location>
</feature>
<sequence>MEIPRSERDKADIRETRAGNGESQPSNSITQQNRVAENAEQPQATPARSVGTSEREPREMARQLRIVRETFGIHDNNLGDIATTGLPRGPLRVMNPDPSPVPSSGSSEVERHGNTLGPNVGVPQHSARPRANSQDAQNAAANRQYIQSALDAMERPPARHHGTRPPPPPPPPPQHHPNHPQRYGPHHPPPGPMHQARPPPAQPSRYRRPLNSPQYHQPLQAPQGFGDPAPVHPNFNESYHREPDYQQRPPVYTRVPPLPVPPMRPEDRERLLNPPRVQTNIPRYYAAPIRCQRIWTWMDNVEPGLPEEEVDEPPFHEEPFDDGL</sequence>
<evidence type="ECO:0000313" key="2">
    <source>
        <dbReference type="EMBL" id="EEP82404.1"/>
    </source>
</evidence>
<dbReference type="OrthoDB" id="10613409at2759"/>
<protein>
    <submittedName>
        <fullName evidence="2">Uncharacterized protein</fullName>
    </submittedName>
</protein>
<dbReference type="GeneID" id="8438814"/>
<reference evidence="3" key="1">
    <citation type="journal article" date="2009" name="Genome Res.">
        <title>Comparative genomic analyses of the human fungal pathogens Coccidioides and their relatives.</title>
        <authorList>
            <person name="Sharpton T.J."/>
            <person name="Stajich J.E."/>
            <person name="Rounsley S.D."/>
            <person name="Gardner M.J."/>
            <person name="Wortman J.R."/>
            <person name="Jordar V.S."/>
            <person name="Maiti R."/>
            <person name="Kodira C.D."/>
            <person name="Neafsey D.E."/>
            <person name="Zeng Q."/>
            <person name="Hung C.-Y."/>
            <person name="McMahan C."/>
            <person name="Muszewska A."/>
            <person name="Grynberg M."/>
            <person name="Mandel M.A."/>
            <person name="Kellner E.M."/>
            <person name="Barker B.M."/>
            <person name="Galgiani J.N."/>
            <person name="Orbach M.J."/>
            <person name="Kirkland T.N."/>
            <person name="Cole G.T."/>
            <person name="Henn M.R."/>
            <person name="Birren B.W."/>
            <person name="Taylor J.W."/>
        </authorList>
    </citation>
    <scope>NUCLEOTIDE SEQUENCE [LARGE SCALE GENOMIC DNA]</scope>
    <source>
        <strain evidence="3">UAMH 1704</strain>
    </source>
</reference>
<dbReference type="KEGG" id="ure:UREG_07269"/>
<dbReference type="VEuPathDB" id="FungiDB:UREG_07269"/>
<gene>
    <name evidence="2" type="ORF">UREG_07269</name>
</gene>
<evidence type="ECO:0000256" key="1">
    <source>
        <dbReference type="SAM" id="MobiDB-lite"/>
    </source>
</evidence>
<dbReference type="eggNOG" id="ENOG502T5AV">
    <property type="taxonomic scope" value="Eukaryota"/>
</dbReference>
<evidence type="ECO:0000313" key="3">
    <source>
        <dbReference type="Proteomes" id="UP000002058"/>
    </source>
</evidence>
<feature type="compositionally biased region" description="Low complexity" evidence="1">
    <location>
        <begin position="131"/>
        <end position="140"/>
    </location>
</feature>
<proteinExistence type="predicted"/>
<feature type="compositionally biased region" description="Pro residues" evidence="1">
    <location>
        <begin position="164"/>
        <end position="175"/>
    </location>
</feature>
<dbReference type="InParanoid" id="C4JYL8"/>
<keyword evidence="3" id="KW-1185">Reference proteome</keyword>
<dbReference type="HOGENOM" id="CLU_866013_0_0_1"/>
<feature type="region of interest" description="Disordered" evidence="1">
    <location>
        <begin position="1"/>
        <end position="62"/>
    </location>
</feature>
<feature type="compositionally biased region" description="Basic and acidic residues" evidence="1">
    <location>
        <begin position="53"/>
        <end position="62"/>
    </location>
</feature>
<dbReference type="Proteomes" id="UP000002058">
    <property type="component" value="Unassembled WGS sequence"/>
</dbReference>
<accession>C4JYL8</accession>
<feature type="compositionally biased region" description="Basic and acidic residues" evidence="1">
    <location>
        <begin position="1"/>
        <end position="17"/>
    </location>
</feature>
<dbReference type="OMA" id="EYPRGHE"/>
<dbReference type="RefSeq" id="XP_002582496.1">
    <property type="nucleotide sequence ID" value="XM_002582450.1"/>
</dbReference>
<dbReference type="AlphaFoldDB" id="C4JYL8"/>